<protein>
    <submittedName>
        <fullName evidence="8">DNA helicase IV</fullName>
    </submittedName>
</protein>
<feature type="binding site" evidence="5">
    <location>
        <begin position="68"/>
        <end position="75"/>
    </location>
    <ligand>
        <name>ATP</name>
        <dbReference type="ChEBI" id="CHEBI:30616"/>
    </ligand>
</feature>
<dbReference type="GO" id="GO:0000725">
    <property type="term" value="P:recombinational repair"/>
    <property type="evidence" value="ECO:0007669"/>
    <property type="project" value="TreeGrafter"/>
</dbReference>
<dbReference type="InterPro" id="IPR014016">
    <property type="entry name" value="UvrD-like_ATP-bd"/>
</dbReference>
<evidence type="ECO:0000256" key="6">
    <source>
        <dbReference type="SAM" id="MobiDB-lite"/>
    </source>
</evidence>
<evidence type="ECO:0000256" key="1">
    <source>
        <dbReference type="ARBA" id="ARBA00022741"/>
    </source>
</evidence>
<evidence type="ECO:0000259" key="7">
    <source>
        <dbReference type="PROSITE" id="PS51198"/>
    </source>
</evidence>
<dbReference type="PANTHER" id="PTHR11070">
    <property type="entry name" value="UVRD / RECB / PCRA DNA HELICASE FAMILY MEMBER"/>
    <property type="match status" value="1"/>
</dbReference>
<dbReference type="InterPro" id="IPR027417">
    <property type="entry name" value="P-loop_NTPase"/>
</dbReference>
<dbReference type="InterPro" id="IPR000212">
    <property type="entry name" value="DNA_helicase_UvrD/REP"/>
</dbReference>
<name>A0A1I1NH13_9ACTN</name>
<gene>
    <name evidence="8" type="ORF">SAMN04487968_11717</name>
</gene>
<dbReference type="STRING" id="574651.SAMN04487968_11717"/>
<organism evidence="8 9">
    <name type="scientific">Nocardioides terrae</name>
    <dbReference type="NCBI Taxonomy" id="574651"/>
    <lineage>
        <taxon>Bacteria</taxon>
        <taxon>Bacillati</taxon>
        <taxon>Actinomycetota</taxon>
        <taxon>Actinomycetes</taxon>
        <taxon>Propionibacteriales</taxon>
        <taxon>Nocardioidaceae</taxon>
        <taxon>Nocardioides</taxon>
    </lineage>
</organism>
<sequence length="622" mass="67429">MDGASDNDSGAELSVGAESARAGDSVDLLSRVLAAPRTGRMRDIVSTLQGEQDRIIRTPGKGALVVTGAPGTGKTVVALHRAAYLLYTEPVRRAGGVLVVGPNAGFLRYIEQVLPALGETDVVLAQATDLYPVDEAVLAVEYPLVARLKGDLRMVELLRRAVSDRQRLLAEPVTLLIEDVEVVLRPEIVRRARDAARASGEPHNQARDTYTEVVLEDLLDQFLSATSGGPSHSEPTPNPDNDPTQRLSSALADGLAKELIDEVDGGTSRTQALAALHRSVDVRREVNLRWMPLTPEKVLRDLFADEDQLRAAAPDWRPADRAMLARRRDAAWTREDIALLDELAALLGPPPRGAADRATAAAQAAAQHEAVRFASDTLRAFGMAETLSPDELARRYGVDDHLVDHRPLAERAAADPSWAYGHVIVDEAQDLTPMQWRMVLRRCPSRSLTIVGDLDQRSGVAARPRTWADVLGPHLSSWREETLTVNYRNPGEHLEFARHRLREVGVDITAVDSARWGGTISEVEIADTDLPALVVEELDACQGTLAVVTGEPGALAKELPADVTVVTPVEAKGLEFDTVVVLDSDDIVDRLGSGDLYVTLTRATQRLVLVRRATPCAAAYTP</sequence>
<dbReference type="GO" id="GO:0003677">
    <property type="term" value="F:DNA binding"/>
    <property type="evidence" value="ECO:0007669"/>
    <property type="project" value="InterPro"/>
</dbReference>
<proteinExistence type="predicted"/>
<dbReference type="GO" id="GO:0005524">
    <property type="term" value="F:ATP binding"/>
    <property type="evidence" value="ECO:0007669"/>
    <property type="project" value="UniProtKB-UniRule"/>
</dbReference>
<evidence type="ECO:0000256" key="5">
    <source>
        <dbReference type="PROSITE-ProRule" id="PRU00560"/>
    </source>
</evidence>
<keyword evidence="4 5" id="KW-0067">ATP-binding</keyword>
<dbReference type="GO" id="GO:0016787">
    <property type="term" value="F:hydrolase activity"/>
    <property type="evidence" value="ECO:0007669"/>
    <property type="project" value="UniProtKB-UniRule"/>
</dbReference>
<accession>A0A1I1NH13</accession>
<dbReference type="PROSITE" id="PS51198">
    <property type="entry name" value="UVRD_HELICASE_ATP_BIND"/>
    <property type="match status" value="1"/>
</dbReference>
<keyword evidence="2 5" id="KW-0378">Hydrolase</keyword>
<evidence type="ECO:0000256" key="3">
    <source>
        <dbReference type="ARBA" id="ARBA00022806"/>
    </source>
</evidence>
<evidence type="ECO:0000313" key="9">
    <source>
        <dbReference type="Proteomes" id="UP000198832"/>
    </source>
</evidence>
<reference evidence="8 9" key="1">
    <citation type="submission" date="2016-10" db="EMBL/GenBank/DDBJ databases">
        <authorList>
            <person name="de Groot N.N."/>
        </authorList>
    </citation>
    <scope>NUCLEOTIDE SEQUENCE [LARGE SCALE GENOMIC DNA]</scope>
    <source>
        <strain evidence="8 9">CGMCC 1.7056</strain>
    </source>
</reference>
<dbReference type="Pfam" id="PF00580">
    <property type="entry name" value="UvrD-helicase"/>
    <property type="match status" value="1"/>
</dbReference>
<dbReference type="Gene3D" id="3.40.50.300">
    <property type="entry name" value="P-loop containing nucleotide triphosphate hydrolases"/>
    <property type="match status" value="3"/>
</dbReference>
<dbReference type="EMBL" id="FOLB01000017">
    <property type="protein sequence ID" value="SFC96817.1"/>
    <property type="molecule type" value="Genomic_DNA"/>
</dbReference>
<feature type="domain" description="UvrD-like helicase ATP-binding" evidence="7">
    <location>
        <begin position="47"/>
        <end position="490"/>
    </location>
</feature>
<evidence type="ECO:0000313" key="8">
    <source>
        <dbReference type="EMBL" id="SFC96817.1"/>
    </source>
</evidence>
<dbReference type="PANTHER" id="PTHR11070:SF45">
    <property type="entry name" value="DNA 3'-5' HELICASE"/>
    <property type="match status" value="1"/>
</dbReference>
<dbReference type="GO" id="GO:0005829">
    <property type="term" value="C:cytosol"/>
    <property type="evidence" value="ECO:0007669"/>
    <property type="project" value="TreeGrafter"/>
</dbReference>
<evidence type="ECO:0000256" key="4">
    <source>
        <dbReference type="ARBA" id="ARBA00022840"/>
    </source>
</evidence>
<dbReference type="SUPFAM" id="SSF52540">
    <property type="entry name" value="P-loop containing nucleoside triphosphate hydrolases"/>
    <property type="match status" value="1"/>
</dbReference>
<keyword evidence="9" id="KW-1185">Reference proteome</keyword>
<feature type="region of interest" description="Disordered" evidence="6">
    <location>
        <begin position="224"/>
        <end position="247"/>
    </location>
</feature>
<keyword evidence="3 5" id="KW-0347">Helicase</keyword>
<dbReference type="GO" id="GO:0043138">
    <property type="term" value="F:3'-5' DNA helicase activity"/>
    <property type="evidence" value="ECO:0007669"/>
    <property type="project" value="TreeGrafter"/>
</dbReference>
<evidence type="ECO:0000256" key="2">
    <source>
        <dbReference type="ARBA" id="ARBA00022801"/>
    </source>
</evidence>
<keyword evidence="1 5" id="KW-0547">Nucleotide-binding</keyword>
<dbReference type="AlphaFoldDB" id="A0A1I1NH13"/>
<dbReference type="Proteomes" id="UP000198832">
    <property type="component" value="Unassembled WGS sequence"/>
</dbReference>